<dbReference type="PANTHER" id="PTHR45527:SF1">
    <property type="entry name" value="FATTY ACID SYNTHASE"/>
    <property type="match status" value="1"/>
</dbReference>
<gene>
    <name evidence="4" type="ORF">ABXS05_14635</name>
</gene>
<keyword evidence="1" id="KW-0596">Phosphopantetheine</keyword>
<proteinExistence type="predicted"/>
<dbReference type="RefSeq" id="WP_367624410.1">
    <property type="nucleotide sequence ID" value="NZ_JBFNQD010000004.1"/>
</dbReference>
<dbReference type="Gene3D" id="3.30.559.30">
    <property type="entry name" value="Nonribosomal peptide synthetase, condensation domain"/>
    <property type="match status" value="1"/>
</dbReference>
<evidence type="ECO:0000313" key="5">
    <source>
        <dbReference type="Proteomes" id="UP001555786"/>
    </source>
</evidence>
<dbReference type="PROSITE" id="PS50075">
    <property type="entry name" value="CARRIER"/>
    <property type="match status" value="1"/>
</dbReference>
<organism evidence="4 5">
    <name type="scientific">Labrys neptuniae</name>
    <dbReference type="NCBI Taxonomy" id="376174"/>
    <lineage>
        <taxon>Bacteria</taxon>
        <taxon>Pseudomonadati</taxon>
        <taxon>Pseudomonadota</taxon>
        <taxon>Alphaproteobacteria</taxon>
        <taxon>Hyphomicrobiales</taxon>
        <taxon>Xanthobacteraceae</taxon>
        <taxon>Labrys</taxon>
    </lineage>
</organism>
<evidence type="ECO:0000256" key="1">
    <source>
        <dbReference type="ARBA" id="ARBA00022450"/>
    </source>
</evidence>
<dbReference type="InterPro" id="IPR020806">
    <property type="entry name" value="PKS_PP-bd"/>
</dbReference>
<dbReference type="SUPFAM" id="SSF47336">
    <property type="entry name" value="ACP-like"/>
    <property type="match status" value="1"/>
</dbReference>
<evidence type="ECO:0000259" key="3">
    <source>
        <dbReference type="PROSITE" id="PS50075"/>
    </source>
</evidence>
<dbReference type="Pfam" id="PF00668">
    <property type="entry name" value="Condensation"/>
    <property type="match status" value="1"/>
</dbReference>
<keyword evidence="5" id="KW-1185">Reference proteome</keyword>
<evidence type="ECO:0000256" key="2">
    <source>
        <dbReference type="ARBA" id="ARBA00022553"/>
    </source>
</evidence>
<accession>A0ABV3PMA6</accession>
<dbReference type="Proteomes" id="UP001555786">
    <property type="component" value="Unassembled WGS sequence"/>
</dbReference>
<dbReference type="InterPro" id="IPR023213">
    <property type="entry name" value="CAT-like_dom_sf"/>
</dbReference>
<sequence>MAERSARLLSVEEMPRLDSVVQNGPDHSTMALTQAEEALWLRQQQDPDAVLKHVIAFRLDGAPDLPRLVAALYRAFEALPELNVRYRFSPDGELEKTAGSEVSSCLHIRRVETTAEAVNTLLAEQGATWDLERDAPIRALVLLSGEATILGFMVHRILGGVIRWRTLLQAVSHSYNGISSAMGGSAGGEAAPEVAEMEPAVDAEISAPPVPWLLRTGGNEAPGLIDFARAPLLERSLMARAAGRCGTLIETASLSALAGPQPTPSALIAAVALQFGRFLAQLGDSAAVDLSLPRRPATDMLDLSLPFCAQRFLRIILPRDVADTKDAMARILAGMASPDVGTLDLRPQAERNDAPRPHAYVTWLTDPAFVLPLDGISVERLPLPSLAARPDLALGLGRAAREDRLALELMAGQALSTAAGAFVLERFAGMLAGTAPLLGAAGFGHAVFDSQPDISASPASAPPDKGANAIEEIILAEFRQALSSPEMTADDDFFDHGGHSLIATRVIGRLLGSHGIEVNFNDLFRHPTAAGLAGLARRHDVEQEASVPTAADGSALMAPLSLAQNSLWKIYAAFGFGEIFNLPFALRFLDRVDETIFARAFQDVLERHSGLRTLFRQQEDGTVGQLIVAPEDLGAYKWFWHSHESQAGDRNQEAAYRFDLSHELPLRLRFLIEEESGQQVLSLLFHHMVLDEWSVNLMMDELGHAYRQRAAGKAPIWAEQPAPFHEFARLQHGAGLNQAHLAYWTDMLRDSPRNQQILPRPAASDDASRSPSNAGGWVELKLESAVTEGLYALAKANGASLFNVVYAAIASSLHLLGSLDELVVGTSASGRNEPDYFDTIGYFTTVVAHRVGFSPESTVAELIDQVKSTINGSLPNTDIPIDLVEEALGIVREQEHLFEVFIQLHAKNKFNGAFTLEDESRIEFRQVDPERHESVLGLQFEVMEEKLGEERCIRVMMTYRSEHYDPQQVELIRQTVLKIFHHFAEPGGASTRLVDLRPAIDAFQAPA</sequence>
<dbReference type="EMBL" id="JBFNQD010000004">
    <property type="protein sequence ID" value="MEW9306785.1"/>
    <property type="molecule type" value="Genomic_DNA"/>
</dbReference>
<dbReference type="PANTHER" id="PTHR45527">
    <property type="entry name" value="NONRIBOSOMAL PEPTIDE SYNTHETASE"/>
    <property type="match status" value="1"/>
</dbReference>
<comment type="caution">
    <text evidence="4">The sequence shown here is derived from an EMBL/GenBank/DDBJ whole genome shotgun (WGS) entry which is preliminary data.</text>
</comment>
<dbReference type="SUPFAM" id="SSF52777">
    <property type="entry name" value="CoA-dependent acyltransferases"/>
    <property type="match status" value="3"/>
</dbReference>
<dbReference type="Gene3D" id="1.10.1200.10">
    <property type="entry name" value="ACP-like"/>
    <property type="match status" value="1"/>
</dbReference>
<name>A0ABV3PMA6_9HYPH</name>
<protein>
    <submittedName>
        <fullName evidence="4">Condensation domain-containing protein</fullName>
    </submittedName>
</protein>
<evidence type="ECO:0000313" key="4">
    <source>
        <dbReference type="EMBL" id="MEW9306785.1"/>
    </source>
</evidence>
<feature type="domain" description="Carrier" evidence="3">
    <location>
        <begin position="465"/>
        <end position="540"/>
    </location>
</feature>
<keyword evidence="2" id="KW-0597">Phosphoprotein</keyword>
<dbReference type="InterPro" id="IPR036736">
    <property type="entry name" value="ACP-like_sf"/>
</dbReference>
<dbReference type="InterPro" id="IPR001242">
    <property type="entry name" value="Condensation_dom"/>
</dbReference>
<dbReference type="SMART" id="SM00823">
    <property type="entry name" value="PKS_PP"/>
    <property type="match status" value="1"/>
</dbReference>
<dbReference type="Gene3D" id="3.30.559.10">
    <property type="entry name" value="Chloramphenicol acetyltransferase-like domain"/>
    <property type="match status" value="2"/>
</dbReference>
<reference evidence="4 5" key="1">
    <citation type="submission" date="2024-07" db="EMBL/GenBank/DDBJ databases">
        <title>Description of Labrys sedimenti sp. nov., isolated from a diclofenac-degrading enrichment culture.</title>
        <authorList>
            <person name="Tancsics A."/>
            <person name="Csepanyi A."/>
        </authorList>
    </citation>
    <scope>NUCLEOTIDE SEQUENCE [LARGE SCALE GENOMIC DNA]</scope>
    <source>
        <strain evidence="4 5">LMG 23578</strain>
    </source>
</reference>
<dbReference type="Pfam" id="PF00550">
    <property type="entry name" value="PP-binding"/>
    <property type="match status" value="1"/>
</dbReference>
<dbReference type="InterPro" id="IPR009081">
    <property type="entry name" value="PP-bd_ACP"/>
</dbReference>